<feature type="transmembrane region" description="Helical" evidence="1">
    <location>
        <begin position="71"/>
        <end position="87"/>
    </location>
</feature>
<dbReference type="GeneID" id="84651099"/>
<feature type="transmembrane region" description="Helical" evidence="1">
    <location>
        <begin position="38"/>
        <end position="59"/>
    </location>
</feature>
<keyword evidence="1" id="KW-1133">Transmembrane helix</keyword>
<evidence type="ECO:0000256" key="1">
    <source>
        <dbReference type="SAM" id="Phobius"/>
    </source>
</evidence>
<proteinExistence type="predicted"/>
<protein>
    <submittedName>
        <fullName evidence="2">Uncharacterized protein</fullName>
    </submittedName>
</protein>
<dbReference type="STRING" id="1218108.GCA_000382425_03038"/>
<dbReference type="RefSeq" id="WP_026357655.1">
    <property type="nucleotide sequence ID" value="NZ_BJXC01000010.1"/>
</dbReference>
<dbReference type="Proteomes" id="UP000321245">
    <property type="component" value="Unassembled WGS sequence"/>
</dbReference>
<keyword evidence="3" id="KW-1185">Reference proteome</keyword>
<keyword evidence="1" id="KW-0812">Transmembrane</keyword>
<reference evidence="2 3" key="1">
    <citation type="submission" date="2019-07" db="EMBL/GenBank/DDBJ databases">
        <title>Whole genome shotgun sequence of Empedobacter brevis NBRC 14943.</title>
        <authorList>
            <person name="Hosoyama A."/>
            <person name="Uohara A."/>
            <person name="Ohji S."/>
            <person name="Ichikawa N."/>
        </authorList>
    </citation>
    <scope>NUCLEOTIDE SEQUENCE [LARGE SCALE GENOMIC DNA]</scope>
    <source>
        <strain evidence="2 3">NBRC 14943</strain>
    </source>
</reference>
<dbReference type="OrthoDB" id="1450643at2"/>
<keyword evidence="1" id="KW-0472">Membrane</keyword>
<dbReference type="AlphaFoldDB" id="A0A511NGI0"/>
<gene>
    <name evidence="2" type="ORF">EB1_17000</name>
</gene>
<accession>A0A511NGI0</accession>
<sequence>MKTLRILIVLILLLLIYNGIYNYNLMINVRMTDRPINPLRYIFFGLYFFLILLNLIEFIRGKFTYGSLKKVFYYMIFAGYLICIFMFKYNDYHIPGLPLLGYFTLVGITLFMLNQIIKNKPIYKRVKK</sequence>
<feature type="transmembrane region" description="Helical" evidence="1">
    <location>
        <begin position="99"/>
        <end position="117"/>
    </location>
</feature>
<comment type="caution">
    <text evidence="2">The sequence shown here is derived from an EMBL/GenBank/DDBJ whole genome shotgun (WGS) entry which is preliminary data.</text>
</comment>
<name>A0A511NGI0_9FLAO</name>
<evidence type="ECO:0000313" key="2">
    <source>
        <dbReference type="EMBL" id="GEM51910.1"/>
    </source>
</evidence>
<evidence type="ECO:0000313" key="3">
    <source>
        <dbReference type="Proteomes" id="UP000321245"/>
    </source>
</evidence>
<organism evidence="2 3">
    <name type="scientific">Empedobacter brevis NBRC 14943 = ATCC 43319</name>
    <dbReference type="NCBI Taxonomy" id="1218108"/>
    <lineage>
        <taxon>Bacteria</taxon>
        <taxon>Pseudomonadati</taxon>
        <taxon>Bacteroidota</taxon>
        <taxon>Flavobacteriia</taxon>
        <taxon>Flavobacteriales</taxon>
        <taxon>Weeksellaceae</taxon>
        <taxon>Empedobacter</taxon>
    </lineage>
</organism>
<dbReference type="EMBL" id="BJXC01000010">
    <property type="protein sequence ID" value="GEM51910.1"/>
    <property type="molecule type" value="Genomic_DNA"/>
</dbReference>